<feature type="compositionally biased region" description="Polar residues" evidence="5">
    <location>
        <begin position="116"/>
        <end position="147"/>
    </location>
</feature>
<evidence type="ECO:0000256" key="5">
    <source>
        <dbReference type="SAM" id="MobiDB-lite"/>
    </source>
</evidence>
<reference evidence="7 8" key="1">
    <citation type="submission" date="2024-11" db="EMBL/GenBank/DDBJ databases">
        <title>A near-complete genome assembly of Cinchona calisaya.</title>
        <authorList>
            <person name="Lian D.C."/>
            <person name="Zhao X.W."/>
            <person name="Wei L."/>
        </authorList>
    </citation>
    <scope>NUCLEOTIDE SEQUENCE [LARGE SCALE GENOMIC DNA]</scope>
    <source>
        <tissue evidence="7">Nenye</tissue>
    </source>
</reference>
<dbReference type="AlphaFoldDB" id="A0ABD2Z959"/>
<dbReference type="EMBL" id="JBJUIK010000010">
    <property type="protein sequence ID" value="KAL3515351.1"/>
    <property type="molecule type" value="Genomic_DNA"/>
</dbReference>
<dbReference type="SUPFAM" id="SSF57850">
    <property type="entry name" value="RING/U-box"/>
    <property type="match status" value="1"/>
</dbReference>
<organism evidence="7 8">
    <name type="scientific">Cinchona calisaya</name>
    <dbReference type="NCBI Taxonomy" id="153742"/>
    <lineage>
        <taxon>Eukaryota</taxon>
        <taxon>Viridiplantae</taxon>
        <taxon>Streptophyta</taxon>
        <taxon>Embryophyta</taxon>
        <taxon>Tracheophyta</taxon>
        <taxon>Spermatophyta</taxon>
        <taxon>Magnoliopsida</taxon>
        <taxon>eudicotyledons</taxon>
        <taxon>Gunneridae</taxon>
        <taxon>Pentapetalae</taxon>
        <taxon>asterids</taxon>
        <taxon>lamiids</taxon>
        <taxon>Gentianales</taxon>
        <taxon>Rubiaceae</taxon>
        <taxon>Cinchonoideae</taxon>
        <taxon>Cinchoneae</taxon>
        <taxon>Cinchona</taxon>
    </lineage>
</organism>
<keyword evidence="8" id="KW-1185">Reference proteome</keyword>
<evidence type="ECO:0000256" key="4">
    <source>
        <dbReference type="PROSITE-ProRule" id="PRU00175"/>
    </source>
</evidence>
<keyword evidence="2 4" id="KW-0863">Zinc-finger</keyword>
<proteinExistence type="predicted"/>
<dbReference type="Pfam" id="PF13639">
    <property type="entry name" value="zf-RING_2"/>
    <property type="match status" value="1"/>
</dbReference>
<evidence type="ECO:0000313" key="8">
    <source>
        <dbReference type="Proteomes" id="UP001630127"/>
    </source>
</evidence>
<feature type="domain" description="RING-type" evidence="6">
    <location>
        <begin position="260"/>
        <end position="301"/>
    </location>
</feature>
<comment type="caution">
    <text evidence="7">The sequence shown here is derived from an EMBL/GenBank/DDBJ whole genome shotgun (WGS) entry which is preliminary data.</text>
</comment>
<dbReference type="InterPro" id="IPR051834">
    <property type="entry name" value="RING_finger_E3_ligase"/>
</dbReference>
<feature type="compositionally biased region" description="Basic residues" evidence="5">
    <location>
        <begin position="92"/>
        <end position="104"/>
    </location>
</feature>
<dbReference type="PANTHER" id="PTHR45931:SF3">
    <property type="entry name" value="RING ZINC FINGER-CONTAINING PROTEIN"/>
    <property type="match status" value="1"/>
</dbReference>
<dbReference type="SMART" id="SM00184">
    <property type="entry name" value="RING"/>
    <property type="match status" value="1"/>
</dbReference>
<dbReference type="Proteomes" id="UP001630127">
    <property type="component" value="Unassembled WGS sequence"/>
</dbReference>
<dbReference type="InterPro" id="IPR013083">
    <property type="entry name" value="Znf_RING/FYVE/PHD"/>
</dbReference>
<name>A0ABD2Z959_9GENT</name>
<accession>A0ABD2Z959</accession>
<gene>
    <name evidence="7" type="ORF">ACH5RR_022253</name>
</gene>
<dbReference type="GO" id="GO:0008270">
    <property type="term" value="F:zinc ion binding"/>
    <property type="evidence" value="ECO:0007669"/>
    <property type="project" value="UniProtKB-KW"/>
</dbReference>
<keyword evidence="1" id="KW-0479">Metal-binding</keyword>
<protein>
    <recommendedName>
        <fullName evidence="6">RING-type domain-containing protein</fullName>
    </recommendedName>
</protein>
<feature type="compositionally biased region" description="Basic and acidic residues" evidence="5">
    <location>
        <begin position="74"/>
        <end position="83"/>
    </location>
</feature>
<keyword evidence="3" id="KW-0862">Zinc</keyword>
<evidence type="ECO:0000259" key="6">
    <source>
        <dbReference type="PROSITE" id="PS50089"/>
    </source>
</evidence>
<dbReference type="InterPro" id="IPR001841">
    <property type="entry name" value="Znf_RING"/>
</dbReference>
<evidence type="ECO:0000313" key="7">
    <source>
        <dbReference type="EMBL" id="KAL3515351.1"/>
    </source>
</evidence>
<evidence type="ECO:0000256" key="2">
    <source>
        <dbReference type="ARBA" id="ARBA00022771"/>
    </source>
</evidence>
<feature type="region of interest" description="Disordered" evidence="5">
    <location>
        <begin position="1"/>
        <end position="148"/>
    </location>
</feature>
<dbReference type="PROSITE" id="PS50089">
    <property type="entry name" value="ZF_RING_2"/>
    <property type="match status" value="1"/>
</dbReference>
<sequence length="307" mass="33998">MTSASELFHNRRSPFGRSISRLLEIGEGEPPVDSSSTSSSSYSQLHRISQPNSRRHRHAAHRDGSTNTSSAANSRRDHQRLDIDGCDPLPRRAPHPRHQLPHRHLLPDRESVWLDQGSSPSASGGVTNSQNGSTSRGRLRSTGNNRLPGTVLLARERLLQRLRGVSLSANGQRNQASSSIHHNDFTIEDDIGLADVGDWENEISTEWRGGTFSFTDVLSTEKSNKPPGLAHNALASLKVEIFGESDISDEEVTSRGLEDCSICLESFLQGDKLIHLTCGHRFHLYCLDPWVRICGDCPYCRKPVVIN</sequence>
<dbReference type="PANTHER" id="PTHR45931">
    <property type="entry name" value="SI:CH211-59O9.10"/>
    <property type="match status" value="1"/>
</dbReference>
<feature type="compositionally biased region" description="Low complexity" evidence="5">
    <location>
        <begin position="34"/>
        <end position="43"/>
    </location>
</feature>
<evidence type="ECO:0000256" key="1">
    <source>
        <dbReference type="ARBA" id="ARBA00022723"/>
    </source>
</evidence>
<dbReference type="Gene3D" id="3.30.40.10">
    <property type="entry name" value="Zinc/RING finger domain, C3HC4 (zinc finger)"/>
    <property type="match status" value="1"/>
</dbReference>
<evidence type="ECO:0000256" key="3">
    <source>
        <dbReference type="ARBA" id="ARBA00022833"/>
    </source>
</evidence>